<accession>A0ABQ5TR34</accession>
<dbReference type="EMBL" id="BSKO01000001">
    <property type="protein sequence ID" value="GLO67690.1"/>
    <property type="molecule type" value="Genomic_DNA"/>
</dbReference>
<dbReference type="SUPFAM" id="SSF52172">
    <property type="entry name" value="CheY-like"/>
    <property type="match status" value="1"/>
</dbReference>
<keyword evidence="5" id="KW-1185">Reference proteome</keyword>
<evidence type="ECO:0000256" key="1">
    <source>
        <dbReference type="ARBA" id="ARBA00022553"/>
    </source>
</evidence>
<dbReference type="InterPro" id="IPR050595">
    <property type="entry name" value="Bact_response_regulator"/>
</dbReference>
<reference evidence="4 5" key="1">
    <citation type="submission" date="2023-02" db="EMBL/GenBank/DDBJ databases">
        <title>Oceanobacillus kimchii IFOP_LL358 isolated form Alexandrium catenella lab strain.</title>
        <authorList>
            <person name="Gajardo G."/>
            <person name="Ueki S."/>
            <person name="Maruyama F."/>
        </authorList>
    </citation>
    <scope>NUCLEOTIDE SEQUENCE [LARGE SCALE GENOMIC DNA]</scope>
    <source>
        <strain evidence="4 5">IFOP_LL358</strain>
    </source>
</reference>
<proteinExistence type="predicted"/>
<feature type="modified residue" description="4-aspartylphosphate" evidence="2">
    <location>
        <position position="53"/>
    </location>
</feature>
<dbReference type="Pfam" id="PF00072">
    <property type="entry name" value="Response_reg"/>
    <property type="match status" value="1"/>
</dbReference>
<name>A0ABQ5TR34_9BACI</name>
<dbReference type="InterPro" id="IPR001789">
    <property type="entry name" value="Sig_transdc_resp-reg_receiver"/>
</dbReference>
<gene>
    <name evidence="4" type="primary">spo0F</name>
    <name evidence="4" type="ORF">MACH08_34740</name>
</gene>
<dbReference type="SMART" id="SM00448">
    <property type="entry name" value="REC"/>
    <property type="match status" value="1"/>
</dbReference>
<feature type="domain" description="Response regulatory" evidence="3">
    <location>
        <begin position="4"/>
        <end position="117"/>
    </location>
</feature>
<protein>
    <submittedName>
        <fullName evidence="4">Sporulation initiation phosphotransferase F</fullName>
    </submittedName>
</protein>
<organism evidence="4 5">
    <name type="scientific">Oceanobacillus kimchii</name>
    <dbReference type="NCBI Taxonomy" id="746691"/>
    <lineage>
        <taxon>Bacteria</taxon>
        <taxon>Bacillati</taxon>
        <taxon>Bacillota</taxon>
        <taxon>Bacilli</taxon>
        <taxon>Bacillales</taxon>
        <taxon>Bacillaceae</taxon>
        <taxon>Oceanobacillus</taxon>
    </lineage>
</organism>
<dbReference type="Proteomes" id="UP001275436">
    <property type="component" value="Unassembled WGS sequence"/>
</dbReference>
<sequence length="119" mass="13186">MGNSILVVDDQPGIRMLLSEVLSNKGYTVSLAGTGKDAIDKLSEKLYDLVILDYKLPVLDGKEVIKQMNSDKYNTKIVVMSGMAESIQEEIADYKVEKLISKPFNLNELCSDVEGILED</sequence>
<evidence type="ECO:0000313" key="4">
    <source>
        <dbReference type="EMBL" id="GLO67690.1"/>
    </source>
</evidence>
<evidence type="ECO:0000259" key="3">
    <source>
        <dbReference type="PROSITE" id="PS50110"/>
    </source>
</evidence>
<keyword evidence="1 2" id="KW-0597">Phosphoprotein</keyword>
<evidence type="ECO:0000256" key="2">
    <source>
        <dbReference type="PROSITE-ProRule" id="PRU00169"/>
    </source>
</evidence>
<dbReference type="PANTHER" id="PTHR44591:SF3">
    <property type="entry name" value="RESPONSE REGULATORY DOMAIN-CONTAINING PROTEIN"/>
    <property type="match status" value="1"/>
</dbReference>
<dbReference type="PROSITE" id="PS50110">
    <property type="entry name" value="RESPONSE_REGULATORY"/>
    <property type="match status" value="1"/>
</dbReference>
<dbReference type="PANTHER" id="PTHR44591">
    <property type="entry name" value="STRESS RESPONSE REGULATOR PROTEIN 1"/>
    <property type="match status" value="1"/>
</dbReference>
<dbReference type="InterPro" id="IPR011006">
    <property type="entry name" value="CheY-like_superfamily"/>
</dbReference>
<comment type="caution">
    <text evidence="4">The sequence shown here is derived from an EMBL/GenBank/DDBJ whole genome shotgun (WGS) entry which is preliminary data.</text>
</comment>
<evidence type="ECO:0000313" key="5">
    <source>
        <dbReference type="Proteomes" id="UP001275436"/>
    </source>
</evidence>
<dbReference type="RefSeq" id="WP_017798224.1">
    <property type="nucleotide sequence ID" value="NZ_BSKO01000001.1"/>
</dbReference>
<dbReference type="Gene3D" id="3.40.50.2300">
    <property type="match status" value="1"/>
</dbReference>